<organism evidence="2 3">
    <name type="scientific">Ascobolus immersus RN42</name>
    <dbReference type="NCBI Taxonomy" id="1160509"/>
    <lineage>
        <taxon>Eukaryota</taxon>
        <taxon>Fungi</taxon>
        <taxon>Dikarya</taxon>
        <taxon>Ascomycota</taxon>
        <taxon>Pezizomycotina</taxon>
        <taxon>Pezizomycetes</taxon>
        <taxon>Pezizales</taxon>
        <taxon>Ascobolaceae</taxon>
        <taxon>Ascobolus</taxon>
    </lineage>
</organism>
<reference evidence="2 3" key="1">
    <citation type="journal article" date="2018" name="Nat. Ecol. Evol.">
        <title>Pezizomycetes genomes reveal the molecular basis of ectomycorrhizal truffle lifestyle.</title>
        <authorList>
            <person name="Murat C."/>
            <person name="Payen T."/>
            <person name="Noel B."/>
            <person name="Kuo A."/>
            <person name="Morin E."/>
            <person name="Chen J."/>
            <person name="Kohler A."/>
            <person name="Krizsan K."/>
            <person name="Balestrini R."/>
            <person name="Da Silva C."/>
            <person name="Montanini B."/>
            <person name="Hainaut M."/>
            <person name="Levati E."/>
            <person name="Barry K.W."/>
            <person name="Belfiori B."/>
            <person name="Cichocki N."/>
            <person name="Clum A."/>
            <person name="Dockter R.B."/>
            <person name="Fauchery L."/>
            <person name="Guy J."/>
            <person name="Iotti M."/>
            <person name="Le Tacon F."/>
            <person name="Lindquist E.A."/>
            <person name="Lipzen A."/>
            <person name="Malagnac F."/>
            <person name="Mello A."/>
            <person name="Molinier V."/>
            <person name="Miyauchi S."/>
            <person name="Poulain J."/>
            <person name="Riccioni C."/>
            <person name="Rubini A."/>
            <person name="Sitrit Y."/>
            <person name="Splivallo R."/>
            <person name="Traeger S."/>
            <person name="Wang M."/>
            <person name="Zifcakova L."/>
            <person name="Wipf D."/>
            <person name="Zambonelli A."/>
            <person name="Paolocci F."/>
            <person name="Nowrousian M."/>
            <person name="Ottonello S."/>
            <person name="Baldrian P."/>
            <person name="Spatafora J.W."/>
            <person name="Henrissat B."/>
            <person name="Nagy L.G."/>
            <person name="Aury J.M."/>
            <person name="Wincker P."/>
            <person name="Grigoriev I.V."/>
            <person name="Bonfante P."/>
            <person name="Martin F.M."/>
        </authorList>
    </citation>
    <scope>NUCLEOTIDE SEQUENCE [LARGE SCALE GENOMIC DNA]</scope>
    <source>
        <strain evidence="2 3">RN42</strain>
    </source>
</reference>
<name>A0A3N4HS82_ASCIM</name>
<dbReference type="EMBL" id="ML119784">
    <property type="protein sequence ID" value="RPA74650.1"/>
    <property type="molecule type" value="Genomic_DNA"/>
</dbReference>
<feature type="region of interest" description="Disordered" evidence="1">
    <location>
        <begin position="1"/>
        <end position="25"/>
    </location>
</feature>
<protein>
    <submittedName>
        <fullName evidence="2">Uncharacterized protein</fullName>
    </submittedName>
</protein>
<feature type="region of interest" description="Disordered" evidence="1">
    <location>
        <begin position="374"/>
        <end position="394"/>
    </location>
</feature>
<evidence type="ECO:0000313" key="3">
    <source>
        <dbReference type="Proteomes" id="UP000275078"/>
    </source>
</evidence>
<feature type="compositionally biased region" description="Basic residues" evidence="1">
    <location>
        <begin position="1"/>
        <end position="11"/>
    </location>
</feature>
<dbReference type="AlphaFoldDB" id="A0A3N4HS82"/>
<evidence type="ECO:0000313" key="2">
    <source>
        <dbReference type="EMBL" id="RPA74650.1"/>
    </source>
</evidence>
<gene>
    <name evidence="2" type="ORF">BJ508DRAFT_380478</name>
</gene>
<sequence length="688" mass="77535">MGKARRQRKRSSQTAEEREEATMNAIGETQRSLENEFEADNMYVQALTTLLGLFGVHSKFSLHPVPTESARHAEQITLLSALLAADDEDLVAILPKRNIDGIALFCALQNPKKRTVNDGHPQRVFLSTTETKGFDSVIEHVYSKWGTIPTFEEHCHITGTLLAQATKSVHEDSTAHGRRQDEAFVDLCNYSVFRSIQKITRRLESRCFTVNFMTTMQEAKCNISLTSAEDTMSDLVADDRISLEAVFDVMGIHAGTFPACDEYIRNKAVTDSLQFVSDWLAFFQRCLVVIDDKAKALQSLFYAYQKATTQRPSIEIFEQQIEETTFILNYLMHCAWHSVFARRMITQGITYQPHGSANIAPICDSGNREFRSTRHPAKFQSEESKEGKGGSTGARMLPSTWPEFGLCTDAHSRMPSSAEMEIIYWLRLVTAPIRHIQLLRRGSKAYGSKIIPALSIHVIQHPQPSPHSLPWESAIRRAYGSSSETELAIEQIQETYGDTNKGSRIVNYPGYQFSGTFHPEAILSTLHYNARHEDCEERFRFEPTVLEGIWQSYPIVAASTPSCPMCTIIQNELSKAAGHRPIISGDSQFNGSGLQHKSSTIYPVFWKHSETFPCSLPIGLPQKVRKRVIRQLELLLIPCIDRFIKQRKLFVLSNDDRASEKTVAGTPIIDIGEFMGMRAVRNASRSSK</sequence>
<accession>A0A3N4HS82</accession>
<proteinExistence type="predicted"/>
<dbReference type="Proteomes" id="UP000275078">
    <property type="component" value="Unassembled WGS sequence"/>
</dbReference>
<keyword evidence="3" id="KW-1185">Reference proteome</keyword>
<evidence type="ECO:0000256" key="1">
    <source>
        <dbReference type="SAM" id="MobiDB-lite"/>
    </source>
</evidence>